<sequence>ILTIALIPRNFKGYKEAKIPMWPIVSTEKKTMRIIAIGAFFTSIILYENARHLKANGIIRIIIGICCFFLMVLVMRNLMKPSNKLTFLIFKVASLFMIIGFLLLYLGVVFI</sequence>
<feature type="transmembrane region" description="Helical" evidence="1">
    <location>
        <begin position="57"/>
        <end position="75"/>
    </location>
</feature>
<feature type="non-terminal residue" evidence="2">
    <location>
        <position position="1"/>
    </location>
</feature>
<dbReference type="AlphaFoldDB" id="A0A0F9HTV7"/>
<keyword evidence="1" id="KW-1133">Transmembrane helix</keyword>
<protein>
    <submittedName>
        <fullName evidence="2">Uncharacterized protein</fullName>
    </submittedName>
</protein>
<feature type="transmembrane region" description="Helical" evidence="1">
    <location>
        <begin position="31"/>
        <end position="50"/>
    </location>
</feature>
<evidence type="ECO:0000313" key="2">
    <source>
        <dbReference type="EMBL" id="KKM06587.1"/>
    </source>
</evidence>
<comment type="caution">
    <text evidence="2">The sequence shown here is derived from an EMBL/GenBank/DDBJ whole genome shotgun (WGS) entry which is preliminary data.</text>
</comment>
<proteinExistence type="predicted"/>
<name>A0A0F9HTV7_9ZZZZ</name>
<dbReference type="EMBL" id="LAZR01015957">
    <property type="protein sequence ID" value="KKM06587.1"/>
    <property type="molecule type" value="Genomic_DNA"/>
</dbReference>
<gene>
    <name evidence="2" type="ORF">LCGC14_1742520</name>
</gene>
<organism evidence="2">
    <name type="scientific">marine sediment metagenome</name>
    <dbReference type="NCBI Taxonomy" id="412755"/>
    <lineage>
        <taxon>unclassified sequences</taxon>
        <taxon>metagenomes</taxon>
        <taxon>ecological metagenomes</taxon>
    </lineage>
</organism>
<reference evidence="2" key="1">
    <citation type="journal article" date="2015" name="Nature">
        <title>Complex archaea that bridge the gap between prokaryotes and eukaryotes.</title>
        <authorList>
            <person name="Spang A."/>
            <person name="Saw J.H."/>
            <person name="Jorgensen S.L."/>
            <person name="Zaremba-Niedzwiedzka K."/>
            <person name="Martijn J."/>
            <person name="Lind A.E."/>
            <person name="van Eijk R."/>
            <person name="Schleper C."/>
            <person name="Guy L."/>
            <person name="Ettema T.J."/>
        </authorList>
    </citation>
    <scope>NUCLEOTIDE SEQUENCE</scope>
</reference>
<evidence type="ECO:0000256" key="1">
    <source>
        <dbReference type="SAM" id="Phobius"/>
    </source>
</evidence>
<keyword evidence="1" id="KW-0472">Membrane</keyword>
<accession>A0A0F9HTV7</accession>
<feature type="transmembrane region" description="Helical" evidence="1">
    <location>
        <begin position="87"/>
        <end position="110"/>
    </location>
</feature>
<keyword evidence="1" id="KW-0812">Transmembrane</keyword>